<evidence type="ECO:0000313" key="3">
    <source>
        <dbReference type="Proteomes" id="UP000030661"/>
    </source>
</evidence>
<feature type="region of interest" description="Disordered" evidence="1">
    <location>
        <begin position="1"/>
        <end position="42"/>
    </location>
</feature>
<name>A0A081C3G0_VECG1</name>
<reference evidence="2 3" key="1">
    <citation type="journal article" date="2015" name="PeerJ">
        <title>First genomic representation of candidate bacterial phylum KSB3 points to enhanced environmental sensing as a trigger of wastewater bulking.</title>
        <authorList>
            <person name="Sekiguchi Y."/>
            <person name="Ohashi A."/>
            <person name="Parks D.H."/>
            <person name="Yamauchi T."/>
            <person name="Tyson G.W."/>
            <person name="Hugenholtz P."/>
        </authorList>
    </citation>
    <scope>NUCLEOTIDE SEQUENCE [LARGE SCALE GENOMIC DNA]</scope>
</reference>
<protein>
    <submittedName>
        <fullName evidence="2">Uncharacterized protein</fullName>
    </submittedName>
</protein>
<evidence type="ECO:0000256" key="1">
    <source>
        <dbReference type="SAM" id="MobiDB-lite"/>
    </source>
</evidence>
<accession>A0A081C3G0</accession>
<keyword evidence="3" id="KW-1185">Reference proteome</keyword>
<proteinExistence type="predicted"/>
<evidence type="ECO:0000313" key="2">
    <source>
        <dbReference type="EMBL" id="GAK59115.1"/>
    </source>
</evidence>
<dbReference type="Proteomes" id="UP000030661">
    <property type="component" value="Unassembled WGS sequence"/>
</dbReference>
<sequence length="87" mass="9738">MRSPPQGNAQTDAASEMPVRRPRRTPDHTGGNETSLTRSRDEENVQNLMALLTAQGCLIFHILSSQFRSMTGTPHVERSRDAIFDEN</sequence>
<feature type="compositionally biased region" description="Polar residues" evidence="1">
    <location>
        <begin position="1"/>
        <end position="13"/>
    </location>
</feature>
<gene>
    <name evidence="2" type="ORF">U27_06091</name>
</gene>
<dbReference type="AlphaFoldDB" id="A0A081C3G0"/>
<dbReference type="HOGENOM" id="CLU_2477016_0_0_0"/>
<dbReference type="EMBL" id="DF820469">
    <property type="protein sequence ID" value="GAK59115.1"/>
    <property type="molecule type" value="Genomic_DNA"/>
</dbReference>
<organism evidence="2 3">
    <name type="scientific">Vecturithrix granuli</name>
    <dbReference type="NCBI Taxonomy" id="1499967"/>
    <lineage>
        <taxon>Bacteria</taxon>
        <taxon>Candidatus Moduliflexota</taxon>
        <taxon>Candidatus Vecturitrichia</taxon>
        <taxon>Candidatus Vecturitrichales</taxon>
        <taxon>Candidatus Vecturitrichaceae</taxon>
        <taxon>Candidatus Vecturithrix</taxon>
    </lineage>
</organism>